<evidence type="ECO:0000313" key="2">
    <source>
        <dbReference type="Proteomes" id="UP001370490"/>
    </source>
</evidence>
<proteinExistence type="predicted"/>
<sequence length="274" mass="31444">MDRQFPYGGSRRLANEMQKLSAQRRLRSPGRGNYQGQSEVIEADVGHQYMSSKVEEQWQMSRDELEELRPMSPHMPSEGNFNILYKGRGSNSVGPFHQKPDLKMNQGNEVSKVHEQDMDIGYEDNSTVVTIDVLEMKFLDEIVNLTKEQNELEDAENARHREKLMEINIQYQEKILSLRAQQAKQREEFLHKELQARRHQYQSGLGHPPNNMGIGGTRSTAIPAGGEAHHAYATDLYDSYREQSRTPGAGMAQNREPRIQFSSGRVYVAGNRFY</sequence>
<keyword evidence="2" id="KW-1185">Reference proteome</keyword>
<gene>
    <name evidence="1" type="ORF">RJ641_005207</name>
</gene>
<reference evidence="1 2" key="1">
    <citation type="submission" date="2023-12" db="EMBL/GenBank/DDBJ databases">
        <title>A high-quality genome assembly for Dillenia turbinata (Dilleniales).</title>
        <authorList>
            <person name="Chanderbali A."/>
        </authorList>
    </citation>
    <scope>NUCLEOTIDE SEQUENCE [LARGE SCALE GENOMIC DNA]</scope>
    <source>
        <strain evidence="1">LSX21</strain>
        <tissue evidence="1">Leaf</tissue>
    </source>
</reference>
<accession>A0AAN8VGJ7</accession>
<comment type="caution">
    <text evidence="1">The sequence shown here is derived from an EMBL/GenBank/DDBJ whole genome shotgun (WGS) entry which is preliminary data.</text>
</comment>
<organism evidence="1 2">
    <name type="scientific">Dillenia turbinata</name>
    <dbReference type="NCBI Taxonomy" id="194707"/>
    <lineage>
        <taxon>Eukaryota</taxon>
        <taxon>Viridiplantae</taxon>
        <taxon>Streptophyta</taxon>
        <taxon>Embryophyta</taxon>
        <taxon>Tracheophyta</taxon>
        <taxon>Spermatophyta</taxon>
        <taxon>Magnoliopsida</taxon>
        <taxon>eudicotyledons</taxon>
        <taxon>Gunneridae</taxon>
        <taxon>Pentapetalae</taxon>
        <taxon>Dilleniales</taxon>
        <taxon>Dilleniaceae</taxon>
        <taxon>Dillenia</taxon>
    </lineage>
</organism>
<dbReference type="PANTHER" id="PTHR34210:SF4">
    <property type="match status" value="1"/>
</dbReference>
<dbReference type="AlphaFoldDB" id="A0AAN8VGJ7"/>
<dbReference type="EMBL" id="JBAMMX010000013">
    <property type="protein sequence ID" value="KAK6929002.1"/>
    <property type="molecule type" value="Genomic_DNA"/>
</dbReference>
<dbReference type="Proteomes" id="UP001370490">
    <property type="component" value="Unassembled WGS sequence"/>
</dbReference>
<dbReference type="PANTHER" id="PTHR34210">
    <property type="entry name" value="OS01G0252900 PROTEIN"/>
    <property type="match status" value="1"/>
</dbReference>
<name>A0AAN8VGJ7_9MAGN</name>
<protein>
    <submittedName>
        <fullName evidence="1">Uncharacterized protein</fullName>
    </submittedName>
</protein>
<evidence type="ECO:0000313" key="1">
    <source>
        <dbReference type="EMBL" id="KAK6929002.1"/>
    </source>
</evidence>